<sequence length="93" mass="10580">MAKEQNNGYCEQAVISEMLGTLKHLKSEFNLLTQEAGTPELYTQAKKLYDKISSVQRDVYDAMVKQGWYQPTAEKAPAISKIYTKFSKKAENL</sequence>
<keyword evidence="1" id="KW-0946">Virion</keyword>
<dbReference type="EMBL" id="JANGCH010000030">
    <property type="protein sequence ID" value="MCQ5122735.1"/>
    <property type="molecule type" value="Genomic_DNA"/>
</dbReference>
<reference evidence="1 2" key="1">
    <citation type="submission" date="2022-06" db="EMBL/GenBank/DDBJ databases">
        <title>Isolation of gut microbiota from human fecal samples.</title>
        <authorList>
            <person name="Pamer E.G."/>
            <person name="Barat B."/>
            <person name="Waligurski E."/>
            <person name="Medina S."/>
            <person name="Paddock L."/>
            <person name="Mostad J."/>
        </authorList>
    </citation>
    <scope>NUCLEOTIDE SEQUENCE [LARGE SCALE GENOMIC DNA]</scope>
    <source>
        <strain evidence="1 2">DFI.6.1</strain>
    </source>
</reference>
<dbReference type="RefSeq" id="WP_178200436.1">
    <property type="nucleotide sequence ID" value="NZ_DBEZUI010000152.1"/>
</dbReference>
<evidence type="ECO:0000313" key="2">
    <source>
        <dbReference type="Proteomes" id="UP001524435"/>
    </source>
</evidence>
<keyword evidence="1" id="KW-0167">Capsid protein</keyword>
<organism evidence="1 2">
    <name type="scientific">Massilicoli timonensis</name>
    <dbReference type="NCBI Taxonomy" id="2015901"/>
    <lineage>
        <taxon>Bacteria</taxon>
        <taxon>Bacillati</taxon>
        <taxon>Bacillota</taxon>
        <taxon>Erysipelotrichia</taxon>
        <taxon>Erysipelotrichales</taxon>
        <taxon>Erysipelotrichaceae</taxon>
        <taxon>Massilicoli</taxon>
    </lineage>
</organism>
<name>A0ABT1SNB8_9FIRM</name>
<evidence type="ECO:0000313" key="1">
    <source>
        <dbReference type="EMBL" id="MCQ5122735.1"/>
    </source>
</evidence>
<keyword evidence="2" id="KW-1185">Reference proteome</keyword>
<dbReference type="Pfam" id="PF07875">
    <property type="entry name" value="Coat_F"/>
    <property type="match status" value="1"/>
</dbReference>
<proteinExistence type="predicted"/>
<dbReference type="Proteomes" id="UP001524435">
    <property type="component" value="Unassembled WGS sequence"/>
</dbReference>
<comment type="caution">
    <text evidence="1">The sequence shown here is derived from an EMBL/GenBank/DDBJ whole genome shotgun (WGS) entry which is preliminary data.</text>
</comment>
<dbReference type="InterPro" id="IPR012851">
    <property type="entry name" value="Spore_coat_CotF-like"/>
</dbReference>
<accession>A0ABT1SNB8</accession>
<protein>
    <submittedName>
        <fullName evidence="1">Spore coat protein</fullName>
    </submittedName>
</protein>
<gene>
    <name evidence="1" type="ORF">NE663_10800</name>
</gene>